<evidence type="ECO:0000313" key="6">
    <source>
        <dbReference type="EMBL" id="SUZ80868.1"/>
    </source>
</evidence>
<feature type="transmembrane region" description="Helical" evidence="5">
    <location>
        <begin position="76"/>
        <end position="94"/>
    </location>
</feature>
<evidence type="ECO:0000256" key="5">
    <source>
        <dbReference type="SAM" id="Phobius"/>
    </source>
</evidence>
<keyword evidence="3 5" id="KW-1133">Transmembrane helix</keyword>
<sequence length="251" mass="26459">MDEIIPNLYFLALAFCIVAFLYSSVGLGGGSSYTALMAIIGVHYLLIPTISLILNLIVTSIASINFLRGGHGRIRLMFPFLITSIPMAYIGGSLHFPKDIFFLLLMATLVLVALRVYVWDRPELRLNLTSSGKLAVSLLIGGILGFIAGAVGIGGGIYLVPLIIILGLGTEKEAAATGAIFIWLNSCAGLAARVGDFPNPVTILPLVLAVIIGGVAGSSLGANKYEPRTMQKFLGCVILIAIAILLGKMAL</sequence>
<dbReference type="Pfam" id="PF01925">
    <property type="entry name" value="TauE"/>
    <property type="match status" value="1"/>
</dbReference>
<gene>
    <name evidence="6" type="ORF">METZ01_LOCUS33722</name>
</gene>
<feature type="transmembrane region" description="Helical" evidence="5">
    <location>
        <begin position="100"/>
        <end position="118"/>
    </location>
</feature>
<evidence type="ECO:0008006" key="7">
    <source>
        <dbReference type="Google" id="ProtNLM"/>
    </source>
</evidence>
<comment type="subcellular location">
    <subcellularLocation>
        <location evidence="1">Membrane</location>
        <topology evidence="1">Multi-pass membrane protein</topology>
    </subcellularLocation>
</comment>
<proteinExistence type="predicted"/>
<dbReference type="AlphaFoldDB" id="A0A381QPX8"/>
<feature type="transmembrane region" description="Helical" evidence="5">
    <location>
        <begin position="33"/>
        <end position="64"/>
    </location>
</feature>
<name>A0A381QPX8_9ZZZZ</name>
<dbReference type="PANTHER" id="PTHR43701">
    <property type="entry name" value="MEMBRANE TRANSPORTER PROTEIN MJ0441-RELATED"/>
    <property type="match status" value="1"/>
</dbReference>
<feature type="transmembrane region" description="Helical" evidence="5">
    <location>
        <begin position="138"/>
        <end position="168"/>
    </location>
</feature>
<feature type="transmembrane region" description="Helical" evidence="5">
    <location>
        <begin position="201"/>
        <end position="220"/>
    </location>
</feature>
<keyword evidence="2 5" id="KW-0812">Transmembrane</keyword>
<evidence type="ECO:0000256" key="4">
    <source>
        <dbReference type="ARBA" id="ARBA00023136"/>
    </source>
</evidence>
<evidence type="ECO:0000256" key="1">
    <source>
        <dbReference type="ARBA" id="ARBA00004141"/>
    </source>
</evidence>
<evidence type="ECO:0000256" key="2">
    <source>
        <dbReference type="ARBA" id="ARBA00022692"/>
    </source>
</evidence>
<protein>
    <recommendedName>
        <fullName evidence="7">Membrane transporter protein</fullName>
    </recommendedName>
</protein>
<dbReference type="GO" id="GO:0016020">
    <property type="term" value="C:membrane"/>
    <property type="evidence" value="ECO:0007669"/>
    <property type="project" value="UniProtKB-SubCell"/>
</dbReference>
<organism evidence="6">
    <name type="scientific">marine metagenome</name>
    <dbReference type="NCBI Taxonomy" id="408172"/>
    <lineage>
        <taxon>unclassified sequences</taxon>
        <taxon>metagenomes</taxon>
        <taxon>ecological metagenomes</taxon>
    </lineage>
</organism>
<reference evidence="6" key="1">
    <citation type="submission" date="2018-05" db="EMBL/GenBank/DDBJ databases">
        <authorList>
            <person name="Lanie J.A."/>
            <person name="Ng W.-L."/>
            <person name="Kazmierczak K.M."/>
            <person name="Andrzejewski T.M."/>
            <person name="Davidsen T.M."/>
            <person name="Wayne K.J."/>
            <person name="Tettelin H."/>
            <person name="Glass J.I."/>
            <person name="Rusch D."/>
            <person name="Podicherti R."/>
            <person name="Tsui H.-C.T."/>
            <person name="Winkler M.E."/>
        </authorList>
    </citation>
    <scope>NUCLEOTIDE SEQUENCE</scope>
</reference>
<dbReference type="InterPro" id="IPR051598">
    <property type="entry name" value="TSUP/Inactive_protease-like"/>
</dbReference>
<accession>A0A381QPX8</accession>
<feature type="transmembrane region" description="Helical" evidence="5">
    <location>
        <begin position="232"/>
        <end position="250"/>
    </location>
</feature>
<evidence type="ECO:0000256" key="3">
    <source>
        <dbReference type="ARBA" id="ARBA00022989"/>
    </source>
</evidence>
<dbReference type="EMBL" id="UINC01001445">
    <property type="protein sequence ID" value="SUZ80868.1"/>
    <property type="molecule type" value="Genomic_DNA"/>
</dbReference>
<dbReference type="InterPro" id="IPR002781">
    <property type="entry name" value="TM_pro_TauE-like"/>
</dbReference>
<dbReference type="PANTHER" id="PTHR43701:SF5">
    <property type="entry name" value="MEMBRANE TRANSPORTER PROTEIN-RELATED"/>
    <property type="match status" value="1"/>
</dbReference>
<keyword evidence="4 5" id="KW-0472">Membrane</keyword>
<feature type="transmembrane region" description="Helical" evidence="5">
    <location>
        <begin position="7"/>
        <end position="27"/>
    </location>
</feature>